<dbReference type="Proteomes" id="UP000516437">
    <property type="component" value="Chromosome 1"/>
</dbReference>
<reference evidence="3 4" key="1">
    <citation type="journal article" date="2019" name="Plant Biotechnol. J.">
        <title>The red bayberry genome and genetic basis of sex determination.</title>
        <authorList>
            <person name="Jia H.M."/>
            <person name="Jia H.J."/>
            <person name="Cai Q.L."/>
            <person name="Wang Y."/>
            <person name="Zhao H.B."/>
            <person name="Yang W.F."/>
            <person name="Wang G.Y."/>
            <person name="Li Y.H."/>
            <person name="Zhan D.L."/>
            <person name="Shen Y.T."/>
            <person name="Niu Q.F."/>
            <person name="Chang L."/>
            <person name="Qiu J."/>
            <person name="Zhao L."/>
            <person name="Xie H.B."/>
            <person name="Fu W.Y."/>
            <person name="Jin J."/>
            <person name="Li X.W."/>
            <person name="Jiao Y."/>
            <person name="Zhou C.C."/>
            <person name="Tu T."/>
            <person name="Chai C.Y."/>
            <person name="Gao J.L."/>
            <person name="Fan L.J."/>
            <person name="van de Weg E."/>
            <person name="Wang J.Y."/>
            <person name="Gao Z.S."/>
        </authorList>
    </citation>
    <scope>NUCLEOTIDE SEQUENCE [LARGE SCALE GENOMIC DNA]</scope>
    <source>
        <tissue evidence="3">Leaves</tissue>
    </source>
</reference>
<dbReference type="GO" id="GO:0009959">
    <property type="term" value="P:negative gravitropism"/>
    <property type="evidence" value="ECO:0007669"/>
    <property type="project" value="InterPro"/>
</dbReference>
<dbReference type="GO" id="GO:0009639">
    <property type="term" value="P:response to red or far red light"/>
    <property type="evidence" value="ECO:0007669"/>
    <property type="project" value="InterPro"/>
</dbReference>
<dbReference type="InterPro" id="IPR040225">
    <property type="entry name" value="GIL1-like"/>
</dbReference>
<proteinExistence type="predicted"/>
<protein>
    <recommendedName>
        <fullName evidence="2">DUF641 domain-containing protein</fullName>
    </recommendedName>
</protein>
<keyword evidence="4" id="KW-1185">Reference proteome</keyword>
<name>A0A6A1WPT0_9ROSI</name>
<sequence length="168" mass="19130">MLAEIQEQQGLMKTYEIGIKKLEAEVELKDSDITLLKSQLEDSIAYNKSMENRLNSNGSLSMFNSLGLTKLNTPQPPLIRQVQEAHKCKCQKLSFPESKLVIAKFTRSKYLHLVHAKMECSLFGNLSQQKVNFGGVLGVLRLSLRWRSAFGCCIAWHSCLAKRYAFFR</sequence>
<dbReference type="OrthoDB" id="1741124at2759"/>
<keyword evidence="1" id="KW-0175">Coiled coil</keyword>
<feature type="domain" description="DUF641" evidence="2">
    <location>
        <begin position="1"/>
        <end position="53"/>
    </location>
</feature>
<feature type="coiled-coil region" evidence="1">
    <location>
        <begin position="5"/>
        <end position="39"/>
    </location>
</feature>
<dbReference type="EMBL" id="RXIC02000019">
    <property type="protein sequence ID" value="KAB1227282.1"/>
    <property type="molecule type" value="Genomic_DNA"/>
</dbReference>
<gene>
    <name evidence="3" type="ORF">CJ030_MR1G029348</name>
</gene>
<dbReference type="Pfam" id="PF04859">
    <property type="entry name" value="DUF641"/>
    <property type="match status" value="1"/>
</dbReference>
<accession>A0A6A1WPT0</accession>
<comment type="caution">
    <text evidence="3">The sequence shown here is derived from an EMBL/GenBank/DDBJ whole genome shotgun (WGS) entry which is preliminary data.</text>
</comment>
<organism evidence="3 4">
    <name type="scientific">Morella rubra</name>
    <name type="common">Chinese bayberry</name>
    <dbReference type="NCBI Taxonomy" id="262757"/>
    <lineage>
        <taxon>Eukaryota</taxon>
        <taxon>Viridiplantae</taxon>
        <taxon>Streptophyta</taxon>
        <taxon>Embryophyta</taxon>
        <taxon>Tracheophyta</taxon>
        <taxon>Spermatophyta</taxon>
        <taxon>Magnoliopsida</taxon>
        <taxon>eudicotyledons</taxon>
        <taxon>Gunneridae</taxon>
        <taxon>Pentapetalae</taxon>
        <taxon>rosids</taxon>
        <taxon>fabids</taxon>
        <taxon>Fagales</taxon>
        <taxon>Myricaceae</taxon>
        <taxon>Morella</taxon>
    </lineage>
</organism>
<evidence type="ECO:0000313" key="4">
    <source>
        <dbReference type="Proteomes" id="UP000516437"/>
    </source>
</evidence>
<evidence type="ECO:0000259" key="2">
    <source>
        <dbReference type="Pfam" id="PF04859"/>
    </source>
</evidence>
<evidence type="ECO:0000256" key="1">
    <source>
        <dbReference type="SAM" id="Coils"/>
    </source>
</evidence>
<dbReference type="PANTHER" id="PTHR31161">
    <property type="entry name" value="PROTEIN GRAVITROPIC IN THE LIGHT 1"/>
    <property type="match status" value="1"/>
</dbReference>
<dbReference type="InterPro" id="IPR006943">
    <property type="entry name" value="DUF641_pln"/>
</dbReference>
<dbReference type="AlphaFoldDB" id="A0A6A1WPT0"/>
<evidence type="ECO:0000313" key="3">
    <source>
        <dbReference type="EMBL" id="KAB1227282.1"/>
    </source>
</evidence>